<feature type="region of interest" description="Disordered" evidence="1">
    <location>
        <begin position="109"/>
        <end position="136"/>
    </location>
</feature>
<reference evidence="3" key="1">
    <citation type="journal article" date="2023" name="Commun. Biol.">
        <title>Genome analysis of Parmales, the sister group of diatoms, reveals the evolutionary specialization of diatoms from phago-mixotrophs to photoautotrophs.</title>
        <authorList>
            <person name="Ban H."/>
            <person name="Sato S."/>
            <person name="Yoshikawa S."/>
            <person name="Yamada K."/>
            <person name="Nakamura Y."/>
            <person name="Ichinomiya M."/>
            <person name="Sato N."/>
            <person name="Blanc-Mathieu R."/>
            <person name="Endo H."/>
            <person name="Kuwata A."/>
            <person name="Ogata H."/>
        </authorList>
    </citation>
    <scope>NUCLEOTIDE SEQUENCE [LARGE SCALE GENOMIC DNA]</scope>
    <source>
        <strain evidence="3">NIES 3700</strain>
    </source>
</reference>
<evidence type="ECO:0000313" key="2">
    <source>
        <dbReference type="EMBL" id="GMH70977.1"/>
    </source>
</evidence>
<evidence type="ECO:0000313" key="3">
    <source>
        <dbReference type="Proteomes" id="UP001165122"/>
    </source>
</evidence>
<feature type="compositionally biased region" description="Gly residues" evidence="1">
    <location>
        <begin position="126"/>
        <end position="136"/>
    </location>
</feature>
<dbReference type="Proteomes" id="UP001165122">
    <property type="component" value="Unassembled WGS sequence"/>
</dbReference>
<gene>
    <name evidence="2" type="ORF">TrLO_g7501</name>
</gene>
<comment type="caution">
    <text evidence="2">The sequence shown here is derived from an EMBL/GenBank/DDBJ whole genome shotgun (WGS) entry which is preliminary data.</text>
</comment>
<feature type="region of interest" description="Disordered" evidence="1">
    <location>
        <begin position="29"/>
        <end position="61"/>
    </location>
</feature>
<dbReference type="EMBL" id="BRXW01000632">
    <property type="protein sequence ID" value="GMH70977.1"/>
    <property type="molecule type" value="Genomic_DNA"/>
</dbReference>
<protein>
    <submittedName>
        <fullName evidence="2">Uncharacterized protein</fullName>
    </submittedName>
</protein>
<sequence>MPTPGQLKLAQLRDKYQSTDFLVHEVIEVDPTTSDEEDNYEPNPNFDYNNEQEEQAHSSIVQVRDSGKRNISYSSNELREEMILEAGDINKLIKEEKEWRQVKVLGGKRGEGGEEAQQGMVITPEKGGGGDGYGID</sequence>
<dbReference type="AlphaFoldDB" id="A0A9W7AET9"/>
<dbReference type="OrthoDB" id="10624456at2759"/>
<keyword evidence="3" id="KW-1185">Reference proteome</keyword>
<accession>A0A9W7AET9</accession>
<proteinExistence type="predicted"/>
<organism evidence="2 3">
    <name type="scientific">Triparma laevis f. longispina</name>
    <dbReference type="NCBI Taxonomy" id="1714387"/>
    <lineage>
        <taxon>Eukaryota</taxon>
        <taxon>Sar</taxon>
        <taxon>Stramenopiles</taxon>
        <taxon>Ochrophyta</taxon>
        <taxon>Bolidophyceae</taxon>
        <taxon>Parmales</taxon>
        <taxon>Triparmaceae</taxon>
        <taxon>Triparma</taxon>
    </lineage>
</organism>
<evidence type="ECO:0000256" key="1">
    <source>
        <dbReference type="SAM" id="MobiDB-lite"/>
    </source>
</evidence>
<name>A0A9W7AET9_9STRA</name>